<dbReference type="InterPro" id="IPR023214">
    <property type="entry name" value="HAD_sf"/>
</dbReference>
<dbReference type="NCBIfam" id="TIGR00099">
    <property type="entry name" value="Cof-subfamily"/>
    <property type="match status" value="1"/>
</dbReference>
<dbReference type="Proteomes" id="UP000190696">
    <property type="component" value="Unassembled WGS sequence"/>
</dbReference>
<dbReference type="RefSeq" id="WP_002014903.1">
    <property type="nucleotide sequence ID" value="NZ_CAKJWQ010000011.1"/>
</dbReference>
<accession>A0A0A0WIE2</accession>
<evidence type="ECO:0000313" key="1">
    <source>
        <dbReference type="EMBL" id="KWU65926.1"/>
    </source>
</evidence>
<dbReference type="InterPro" id="IPR036412">
    <property type="entry name" value="HAD-like_sf"/>
</dbReference>
<dbReference type="EMBL" id="LRPH01000034">
    <property type="protein sequence ID" value="KWU65926.1"/>
    <property type="molecule type" value="Genomic_DNA"/>
</dbReference>
<dbReference type="Gene3D" id="3.40.50.1000">
    <property type="entry name" value="HAD superfamily/HAD-like"/>
    <property type="match status" value="1"/>
</dbReference>
<organism evidence="3 6">
    <name type="scientific">Bacillus mycoides</name>
    <dbReference type="NCBI Taxonomy" id="1405"/>
    <lineage>
        <taxon>Bacteria</taxon>
        <taxon>Bacillati</taxon>
        <taxon>Bacillota</taxon>
        <taxon>Bacilli</taxon>
        <taxon>Bacillales</taxon>
        <taxon>Bacillaceae</taxon>
        <taxon>Bacillus</taxon>
        <taxon>Bacillus cereus group</taxon>
    </lineage>
</organism>
<protein>
    <submittedName>
        <fullName evidence="3">Cof-type HAD-IIB family hydrolase</fullName>
    </submittedName>
    <submittedName>
        <fullName evidence="1">HAD family hydrolase</fullName>
    </submittedName>
</protein>
<dbReference type="GO" id="GO:0000287">
    <property type="term" value="F:magnesium ion binding"/>
    <property type="evidence" value="ECO:0007669"/>
    <property type="project" value="TreeGrafter"/>
</dbReference>
<dbReference type="AlphaFoldDB" id="A0A0A0WIE2"/>
<dbReference type="KEGG" id="bww:bwei_0899"/>
<comment type="caution">
    <text evidence="3">The sequence shown here is derived from an EMBL/GenBank/DDBJ whole genome shotgun (WGS) entry which is preliminary data.</text>
</comment>
<dbReference type="Proteomes" id="UP000305524">
    <property type="component" value="Unassembled WGS sequence"/>
</dbReference>
<reference evidence="3 6" key="3">
    <citation type="journal article" date="2019" name="Environ. Microbiol.">
        <title>An active ?-lactamase is a part of an orchestrated cell wall stress resistance network of Bacillus subtilis and related rhizosphere species.</title>
        <authorList>
            <person name="Bucher T."/>
            <person name="Keren-Paz A."/>
            <person name="Hausser J."/>
            <person name="Olender T."/>
            <person name="Cytryn E."/>
            <person name="Kolodkin-Gal I."/>
        </authorList>
    </citation>
    <scope>NUCLEOTIDE SEQUENCE [LARGE SCALE GENOMIC DNA]</scope>
    <source>
        <strain evidence="3 6">I186</strain>
    </source>
</reference>
<evidence type="ECO:0000313" key="6">
    <source>
        <dbReference type="Proteomes" id="UP000305524"/>
    </source>
</evidence>
<gene>
    <name evidence="1" type="ORF">AWW70_09510</name>
    <name evidence="2" type="ORF">BW900_02030</name>
    <name evidence="3" type="ORF">FC701_13325</name>
</gene>
<dbReference type="EMBL" id="SZOD01000286">
    <property type="protein sequence ID" value="TKI84632.1"/>
    <property type="molecule type" value="Genomic_DNA"/>
</dbReference>
<dbReference type="EMBL" id="MUAI01000001">
    <property type="protein sequence ID" value="OOR08741.1"/>
    <property type="molecule type" value="Genomic_DNA"/>
</dbReference>
<sequence length="272" mass="30556">MIKMFVSDIDGTMMQHGGLIDEQDVAALRSLAEQNVILCFASGRLDNEIADLMKAVNTNFHRISVNGVFVYTNENKQLLSANFDSSILPDLLAMTNQDPYFRYVSDEHNYYIEEKTPFIHELEKQVAMTSVEEPNLLQKIDDTIFPNKISIGGTKENLQLLQKKIDEKFHGKVSTFISAEQCLDVMPPNISKGSAISVLLQEFQIQPEEVACIGDSYNDIPMFSLTPHSFAMSQADDAVKEHAHYVVDAVKDAVNQVLVYNEEANKNTTRSL</sequence>
<dbReference type="Gene3D" id="3.30.1240.10">
    <property type="match status" value="1"/>
</dbReference>
<evidence type="ECO:0000313" key="5">
    <source>
        <dbReference type="Proteomes" id="UP000190696"/>
    </source>
</evidence>
<dbReference type="SFLD" id="SFLDS00003">
    <property type="entry name" value="Haloacid_Dehalogenase"/>
    <property type="match status" value="1"/>
</dbReference>
<reference evidence="2 5" key="2">
    <citation type="submission" date="2017-01" db="EMBL/GenBank/DDBJ databases">
        <title>Bacillus cereus isolates.</title>
        <authorList>
            <person name="Beno S.M."/>
        </authorList>
    </citation>
    <scope>NUCLEOTIDE SEQUENCE [LARGE SCALE GENOMIC DNA]</scope>
    <source>
        <strain evidence="2 5">FSL W7-1108</strain>
    </source>
</reference>
<dbReference type="PANTHER" id="PTHR10000">
    <property type="entry name" value="PHOSPHOSERINE PHOSPHATASE"/>
    <property type="match status" value="1"/>
</dbReference>
<dbReference type="SFLD" id="SFLDG01140">
    <property type="entry name" value="C2.B:_Phosphomannomutase_and_P"/>
    <property type="match status" value="1"/>
</dbReference>
<dbReference type="PATRIC" id="fig|1405.14.peg.628"/>
<evidence type="ECO:0000313" key="2">
    <source>
        <dbReference type="EMBL" id="OOR08741.1"/>
    </source>
</evidence>
<dbReference type="FunFam" id="3.30.1240.10:FF:000012">
    <property type="entry name" value="HAD family hydrolase"/>
    <property type="match status" value="1"/>
</dbReference>
<evidence type="ECO:0000313" key="4">
    <source>
        <dbReference type="Proteomes" id="UP000065797"/>
    </source>
</evidence>
<keyword evidence="3" id="KW-0378">Hydrolase</keyword>
<reference evidence="1 4" key="1">
    <citation type="submission" date="2016-01" db="EMBL/GenBank/DDBJ databases">
        <authorList>
            <person name="McClelland M."/>
            <person name="Jain A."/>
            <person name="Saraogi P."/>
            <person name="Mendelson R."/>
            <person name="Westerman R."/>
            <person name="SanMiguel P."/>
            <person name="Csonka L."/>
        </authorList>
    </citation>
    <scope>NUCLEOTIDE SEQUENCE [LARGE SCALE GENOMIC DNA]</scope>
    <source>
        <strain evidence="1 4">PE8-15</strain>
    </source>
</reference>
<name>A0A0A0WIE2_BACMY</name>
<accession>C2Q0A3</accession>
<dbReference type="NCBIfam" id="TIGR01484">
    <property type="entry name" value="HAD-SF-IIB"/>
    <property type="match status" value="1"/>
</dbReference>
<dbReference type="Pfam" id="PF08282">
    <property type="entry name" value="Hydrolase_3"/>
    <property type="match status" value="1"/>
</dbReference>
<accession>A0A0D6SPT3</accession>
<dbReference type="GO" id="GO:0005829">
    <property type="term" value="C:cytosol"/>
    <property type="evidence" value="ECO:0007669"/>
    <property type="project" value="TreeGrafter"/>
</dbReference>
<evidence type="ECO:0000313" key="3">
    <source>
        <dbReference type="EMBL" id="TKI84632.1"/>
    </source>
</evidence>
<dbReference type="GO" id="GO:0016791">
    <property type="term" value="F:phosphatase activity"/>
    <property type="evidence" value="ECO:0007669"/>
    <property type="project" value="UniProtKB-ARBA"/>
</dbReference>
<dbReference type="InterPro" id="IPR000150">
    <property type="entry name" value="Cof"/>
</dbReference>
<dbReference type="PANTHER" id="PTHR10000:SF8">
    <property type="entry name" value="HAD SUPERFAMILY HYDROLASE-LIKE, TYPE 3"/>
    <property type="match status" value="1"/>
</dbReference>
<dbReference type="InterPro" id="IPR006379">
    <property type="entry name" value="HAD-SF_hydro_IIB"/>
</dbReference>
<proteinExistence type="predicted"/>
<dbReference type="SUPFAM" id="SSF56784">
    <property type="entry name" value="HAD-like"/>
    <property type="match status" value="1"/>
</dbReference>
<dbReference type="Proteomes" id="UP000065797">
    <property type="component" value="Unassembled WGS sequence"/>
</dbReference>